<reference evidence="1" key="1">
    <citation type="submission" date="2014-02" db="EMBL/GenBank/DDBJ databases">
        <title>The mitochondrial genome of Brassica juncea var tumida Tsen et Lee.</title>
        <authorList>
            <person name="Yang J."/>
            <person name="Liu D."/>
            <person name="Zhang M."/>
        </authorList>
    </citation>
    <scope>NUCLEOTIDE SEQUENCE</scope>
</reference>
<geneLocation type="mitochondrion" evidence="1"/>
<dbReference type="EMBL" id="KJ461445">
    <property type="protein sequence ID" value="AHY20367.1"/>
    <property type="molecule type" value="Genomic_DNA"/>
</dbReference>
<accession>A0A023VXK7</accession>
<sequence>MCIFLTDSYLVRLGLIPLTALEVLPATLSKNFVGSHPSISDESSKGGRIRCLYGWYRISCRRNIRCGTSQAHAIKSKLFRKRRSCIYYIKAVSKSIPLPREKGHFA</sequence>
<gene>
    <name evidence="1" type="primary">orf106b</name>
</gene>
<protein>
    <submittedName>
        <fullName evidence="1">Uncharacterized protein</fullName>
    </submittedName>
</protein>
<name>A0A023VXK7_BRAJU</name>
<dbReference type="AlphaFoldDB" id="A0A023VXK7"/>
<organism evidence="1">
    <name type="scientific">Brassica juncea var. tumida</name>
    <dbReference type="NCBI Taxonomy" id="323352"/>
    <lineage>
        <taxon>Eukaryota</taxon>
        <taxon>Viridiplantae</taxon>
        <taxon>Streptophyta</taxon>
        <taxon>Embryophyta</taxon>
        <taxon>Tracheophyta</taxon>
        <taxon>Spermatophyta</taxon>
        <taxon>Magnoliopsida</taxon>
        <taxon>eudicotyledons</taxon>
        <taxon>Gunneridae</taxon>
        <taxon>Pentapetalae</taxon>
        <taxon>rosids</taxon>
        <taxon>malvids</taxon>
        <taxon>Brassicales</taxon>
        <taxon>Brassicaceae</taxon>
        <taxon>Brassiceae</taxon>
        <taxon>Brassica</taxon>
    </lineage>
</organism>
<proteinExistence type="predicted"/>
<keyword evidence="1" id="KW-0496">Mitochondrion</keyword>
<evidence type="ECO:0000313" key="1">
    <source>
        <dbReference type="EMBL" id="AHY20367.1"/>
    </source>
</evidence>